<dbReference type="SUPFAM" id="SSF50969">
    <property type="entry name" value="YVTN repeat-like/Quinoprotein amine dehydrogenase"/>
    <property type="match status" value="1"/>
</dbReference>
<comment type="caution">
    <text evidence="2">The sequence shown here is derived from an EMBL/GenBank/DDBJ whole genome shotgun (WGS) entry which is preliminary data.</text>
</comment>
<dbReference type="Proteomes" id="UP000719500">
    <property type="component" value="Unassembled WGS sequence"/>
</dbReference>
<dbReference type="RefSeq" id="WP_204805645.1">
    <property type="nucleotide sequence ID" value="NZ_JACSNX010000031.1"/>
</dbReference>
<reference evidence="2 3" key="1">
    <citation type="journal article" date="2021" name="Sci. Rep.">
        <title>The distribution of antibiotic resistance genes in chicken gut microbiota commensals.</title>
        <authorList>
            <person name="Juricova H."/>
            <person name="Matiasovicova J."/>
            <person name="Kubasova T."/>
            <person name="Cejkova D."/>
            <person name="Rychlik I."/>
        </authorList>
    </citation>
    <scope>NUCLEOTIDE SEQUENCE [LARGE SCALE GENOMIC DNA]</scope>
    <source>
        <strain evidence="2 3">An411</strain>
    </source>
</reference>
<sequence length="266" mass="28463">MEKGRLAGILALAVITAVTVGAEYPRMAAQRQEAAECQTLLETPVEGNAISPDGRYQLRQTDAGGDGEAVPSMETVQLVSADTGEVLWEESGDYETSALWSPEGTYVALSQRQRACGSVTVVETETFTSRQVPLPVDVESAEYAWISAEEWVDSDILRIRCRDTREEGSGTVYRCLLAMEESGTLSGTVLKETAEVLPGNYDFDHDGVPETTELVTVGEPSGGSVAWYELHIAGGAGAADAPRPLFDGTPDGAVLSPSRWRGRTTS</sequence>
<evidence type="ECO:0000256" key="1">
    <source>
        <dbReference type="SAM" id="MobiDB-lite"/>
    </source>
</evidence>
<accession>A0ABS2FZN6</accession>
<organism evidence="2 3">
    <name type="scientific">Oscillibacter valericigenes</name>
    <dbReference type="NCBI Taxonomy" id="351091"/>
    <lineage>
        <taxon>Bacteria</taxon>
        <taxon>Bacillati</taxon>
        <taxon>Bacillota</taxon>
        <taxon>Clostridia</taxon>
        <taxon>Eubacteriales</taxon>
        <taxon>Oscillospiraceae</taxon>
        <taxon>Oscillibacter</taxon>
    </lineage>
</organism>
<protein>
    <submittedName>
        <fullName evidence="2">Uncharacterized protein</fullName>
    </submittedName>
</protein>
<name>A0ABS2FZN6_9FIRM</name>
<dbReference type="EMBL" id="JACSNX010000031">
    <property type="protein sequence ID" value="MBM6852365.1"/>
    <property type="molecule type" value="Genomic_DNA"/>
</dbReference>
<evidence type="ECO:0000313" key="2">
    <source>
        <dbReference type="EMBL" id="MBM6852365.1"/>
    </source>
</evidence>
<keyword evidence="3" id="KW-1185">Reference proteome</keyword>
<proteinExistence type="predicted"/>
<gene>
    <name evidence="2" type="ORF">H9X91_13055</name>
</gene>
<evidence type="ECO:0000313" key="3">
    <source>
        <dbReference type="Proteomes" id="UP000719500"/>
    </source>
</evidence>
<dbReference type="InterPro" id="IPR011044">
    <property type="entry name" value="Quino_amine_DH_bsu"/>
</dbReference>
<feature type="region of interest" description="Disordered" evidence="1">
    <location>
        <begin position="243"/>
        <end position="266"/>
    </location>
</feature>